<dbReference type="InterPro" id="IPR050491">
    <property type="entry name" value="AmpC-like"/>
</dbReference>
<evidence type="ECO:0000256" key="1">
    <source>
        <dbReference type="ARBA" id="ARBA00038215"/>
    </source>
</evidence>
<dbReference type="Pfam" id="PF00144">
    <property type="entry name" value="Beta-lactamase"/>
    <property type="match status" value="1"/>
</dbReference>
<dbReference type="AlphaFoldDB" id="A0A9W8XSJ7"/>
<dbReference type="InterPro" id="IPR001466">
    <property type="entry name" value="Beta-lactam-related"/>
</dbReference>
<keyword evidence="5" id="KW-1185">Reference proteome</keyword>
<proteinExistence type="inferred from homology"/>
<dbReference type="GeneID" id="80908013"/>
<evidence type="ECO:0000313" key="5">
    <source>
        <dbReference type="Proteomes" id="UP001140513"/>
    </source>
</evidence>
<evidence type="ECO:0000313" key="4">
    <source>
        <dbReference type="EMBL" id="KAJ4356450.1"/>
    </source>
</evidence>
<dbReference type="Pfam" id="PF11954">
    <property type="entry name" value="DUF3471"/>
    <property type="match status" value="1"/>
</dbReference>
<dbReference type="EMBL" id="JAPEUX010000003">
    <property type="protein sequence ID" value="KAJ4356450.1"/>
    <property type="molecule type" value="Genomic_DNA"/>
</dbReference>
<evidence type="ECO:0000259" key="3">
    <source>
        <dbReference type="Pfam" id="PF11954"/>
    </source>
</evidence>
<comment type="similarity">
    <text evidence="1">Belongs to the peptidase S12 family.</text>
</comment>
<accession>A0A9W8XSJ7</accession>
<dbReference type="InterPro" id="IPR021860">
    <property type="entry name" value="Peptidase_S12_Pab87-rel_C"/>
</dbReference>
<protein>
    <recommendedName>
        <fullName evidence="6">Beta-lactamase/transpeptidase-like protein</fullName>
    </recommendedName>
</protein>
<dbReference type="Gene3D" id="2.40.128.600">
    <property type="match status" value="1"/>
</dbReference>
<dbReference type="OrthoDB" id="5946976at2759"/>
<organism evidence="4 5">
    <name type="scientific">Didymosphaeria variabile</name>
    <dbReference type="NCBI Taxonomy" id="1932322"/>
    <lineage>
        <taxon>Eukaryota</taxon>
        <taxon>Fungi</taxon>
        <taxon>Dikarya</taxon>
        <taxon>Ascomycota</taxon>
        <taxon>Pezizomycotina</taxon>
        <taxon>Dothideomycetes</taxon>
        <taxon>Pleosporomycetidae</taxon>
        <taxon>Pleosporales</taxon>
        <taxon>Massarineae</taxon>
        <taxon>Didymosphaeriaceae</taxon>
        <taxon>Didymosphaeria</taxon>
    </lineage>
</organism>
<feature type="domain" description="Beta-lactamase-related" evidence="2">
    <location>
        <begin position="3"/>
        <end position="296"/>
    </location>
</feature>
<reference evidence="4" key="1">
    <citation type="submission" date="2022-10" db="EMBL/GenBank/DDBJ databases">
        <title>Tapping the CABI collections for fungal endophytes: first genome assemblies for Collariella, Neodidymelliopsis, Ascochyta clinopodiicola, Didymella pomorum, Didymosphaeria variabile, Neocosmospora piperis and Neocucurbitaria cava.</title>
        <authorList>
            <person name="Hill R."/>
        </authorList>
    </citation>
    <scope>NUCLEOTIDE SEQUENCE</scope>
    <source>
        <strain evidence="4">IMI 356815</strain>
    </source>
</reference>
<gene>
    <name evidence="4" type="ORF">N0V89_004483</name>
</gene>
<name>A0A9W8XSJ7_9PLEO</name>
<evidence type="ECO:0008006" key="6">
    <source>
        <dbReference type="Google" id="ProtNLM"/>
    </source>
</evidence>
<dbReference type="PANTHER" id="PTHR46825">
    <property type="entry name" value="D-ALANYL-D-ALANINE-CARBOXYPEPTIDASE/ENDOPEPTIDASE AMPH"/>
    <property type="match status" value="1"/>
</dbReference>
<dbReference type="InterPro" id="IPR012338">
    <property type="entry name" value="Beta-lactam/transpept-like"/>
</dbReference>
<dbReference type="Gene3D" id="3.40.710.10">
    <property type="entry name" value="DD-peptidase/beta-lactamase superfamily"/>
    <property type="match status" value="1"/>
</dbReference>
<dbReference type="PANTHER" id="PTHR46825:SF14">
    <property type="entry name" value="BETA-LACTAMASE-RELATED DOMAIN-CONTAINING PROTEIN"/>
    <property type="match status" value="1"/>
</dbReference>
<dbReference type="RefSeq" id="XP_056073576.1">
    <property type="nucleotide sequence ID" value="XM_056213268.1"/>
</dbReference>
<comment type="caution">
    <text evidence="4">The sequence shown here is derived from an EMBL/GenBank/DDBJ whole genome shotgun (WGS) entry which is preliminary data.</text>
</comment>
<dbReference type="Proteomes" id="UP001140513">
    <property type="component" value="Unassembled WGS sequence"/>
</dbReference>
<feature type="domain" description="Peptidase S12 Pab87-related C-terminal" evidence="3">
    <location>
        <begin position="343"/>
        <end position="441"/>
    </location>
</feature>
<dbReference type="SUPFAM" id="SSF56601">
    <property type="entry name" value="beta-lactamase/transpeptidase-like"/>
    <property type="match status" value="1"/>
</dbReference>
<sequence>MEVAKGTLTWYSKVGNYLPSFASRSTIVENECKIVDMLFHSTGLSDYDVLWDGPDNRLLLSRADAVPIFAVLPSAGTFRASFVYNNWGYELVGQILERVTGKSLSQLLHERFFKPLNMTRTSTQWDHPSRNMANSYTVLDDRSVIQVPRPTMEKGNLMEAAGGVKSSLGDLILLYTEMLEALTSADANEQPPNNVFRNSLEIFGSTHPLPGWSLREQSYGMGWCRAQLPGQLGRISENVALRPQPVVGKDSPSRLDIYHHGSMCGSTTVVNLIPETQSVVIALRNSLGPVDVADFAAELLIECLLNVPKPIEYVELALGDTLKAFEYMDRIKHQLDQERIPGTVARPATDYVGTYWNQMHNWRIDVSHDEEDLFVSLQGPSARRFPLEHYHYDTFSWWMPYNDVMRSAQYVIGTTAHTWLMQFEANNLEAIKRLKWALEGPLPDYQETFTRETTETAHDLTVPNLELLHLRGF</sequence>
<evidence type="ECO:0000259" key="2">
    <source>
        <dbReference type="Pfam" id="PF00144"/>
    </source>
</evidence>